<dbReference type="EC" id="2.3.2.27" evidence="2"/>
<feature type="compositionally biased region" description="Polar residues" evidence="9">
    <location>
        <begin position="667"/>
        <end position="695"/>
    </location>
</feature>
<dbReference type="PROSITE" id="PS50089">
    <property type="entry name" value="ZF_RING_2"/>
    <property type="match status" value="1"/>
</dbReference>
<proteinExistence type="predicted"/>
<evidence type="ECO:0000256" key="6">
    <source>
        <dbReference type="ARBA" id="ARBA00022786"/>
    </source>
</evidence>
<evidence type="ECO:0000256" key="4">
    <source>
        <dbReference type="ARBA" id="ARBA00022723"/>
    </source>
</evidence>
<dbReference type="PANTHER" id="PTHR22937:SF65">
    <property type="entry name" value="E3 UBIQUITIN-PROTEIN LIGASE ARK2C"/>
    <property type="match status" value="1"/>
</dbReference>
<feature type="compositionally biased region" description="Polar residues" evidence="9">
    <location>
        <begin position="593"/>
        <end position="603"/>
    </location>
</feature>
<dbReference type="Proteomes" id="UP000076722">
    <property type="component" value="Unassembled WGS sequence"/>
</dbReference>
<evidence type="ECO:0000256" key="5">
    <source>
        <dbReference type="ARBA" id="ARBA00022771"/>
    </source>
</evidence>
<feature type="compositionally biased region" description="Polar residues" evidence="9">
    <location>
        <begin position="716"/>
        <end position="740"/>
    </location>
</feature>
<dbReference type="InterPro" id="IPR045191">
    <property type="entry name" value="MBR1/2-like"/>
</dbReference>
<feature type="compositionally biased region" description="Polar residues" evidence="9">
    <location>
        <begin position="304"/>
        <end position="323"/>
    </location>
</feature>
<keyword evidence="12" id="KW-1185">Reference proteome</keyword>
<dbReference type="STRING" id="1314777.A0A164MR79"/>
<reference evidence="11 12" key="1">
    <citation type="journal article" date="2016" name="Mol. Biol. Evol.">
        <title>Comparative Genomics of Early-Diverging Mushroom-Forming Fungi Provides Insights into the Origins of Lignocellulose Decay Capabilities.</title>
        <authorList>
            <person name="Nagy L.G."/>
            <person name="Riley R."/>
            <person name="Tritt A."/>
            <person name="Adam C."/>
            <person name="Daum C."/>
            <person name="Floudas D."/>
            <person name="Sun H."/>
            <person name="Yadav J.S."/>
            <person name="Pangilinan J."/>
            <person name="Larsson K.H."/>
            <person name="Matsuura K."/>
            <person name="Barry K."/>
            <person name="Labutti K."/>
            <person name="Kuo R."/>
            <person name="Ohm R.A."/>
            <person name="Bhattacharya S.S."/>
            <person name="Shirouzu T."/>
            <person name="Yoshinaga Y."/>
            <person name="Martin F.M."/>
            <person name="Grigoriev I.V."/>
            <person name="Hibbett D.S."/>
        </authorList>
    </citation>
    <scope>NUCLEOTIDE SEQUENCE [LARGE SCALE GENOMIC DNA]</scope>
    <source>
        <strain evidence="11 12">HHB9708</strain>
    </source>
</reference>
<protein>
    <recommendedName>
        <fullName evidence="2">RING-type E3 ubiquitin transferase</fullName>
        <ecNumber evidence="2">2.3.2.27</ecNumber>
    </recommendedName>
</protein>
<evidence type="ECO:0000313" key="12">
    <source>
        <dbReference type="Proteomes" id="UP000076722"/>
    </source>
</evidence>
<evidence type="ECO:0000256" key="1">
    <source>
        <dbReference type="ARBA" id="ARBA00000900"/>
    </source>
</evidence>
<evidence type="ECO:0000256" key="7">
    <source>
        <dbReference type="ARBA" id="ARBA00022833"/>
    </source>
</evidence>
<dbReference type="SMART" id="SM00184">
    <property type="entry name" value="RING"/>
    <property type="match status" value="1"/>
</dbReference>
<evidence type="ECO:0000259" key="10">
    <source>
        <dbReference type="PROSITE" id="PS50089"/>
    </source>
</evidence>
<feature type="region of interest" description="Disordered" evidence="9">
    <location>
        <begin position="161"/>
        <end position="232"/>
    </location>
</feature>
<dbReference type="OrthoDB" id="8062037at2759"/>
<keyword evidence="3" id="KW-0808">Transferase</keyword>
<evidence type="ECO:0000256" key="8">
    <source>
        <dbReference type="PROSITE-ProRule" id="PRU00175"/>
    </source>
</evidence>
<feature type="region of interest" description="Disordered" evidence="9">
    <location>
        <begin position="1"/>
        <end position="124"/>
    </location>
</feature>
<sequence>MGQSPSHSSATHSRLSSDHATLDASSPLIEGAGNSSFASSSFSRFPRFPRRTGRLLNETRERTPQPLAAGYATRRRQSMSHLRTFRRWRPFSTLRGPNPQPDVTDLPPDATHEHIHTDEPPHHLSPSVLQQPLLASPNVPINIPSALSEPAIAGPEIPTHCDRQEPVLLPTTSPSLSVADGPLASSSSTSHGNSNAIAATNTSSANEAAHTMSSQSGTSGSPSRVAPPRGGAVSAPLGTLVVVQGVVHTADVSPLSGTTEEESAVSSVEASPLPFRVPRTPRLPSLFRSRRPISSPPSAITPGFTLTDNILPNAQLYSSSSESRTNRARDGTSATTEPADGTLVGAPIELGEEGPSDAPPTVPLMSSSSAPGNGENSRERETSLAMSSIEVLGTLLSVATAATAASLVTGSTDGIFSDQRTADPIHGSSTDRNATARADAGSPGQLNRPSRFRGWDGVRDRISRVRTSDGIGSHAGISLALPIATPVSSNSSPPTDARDTMVREMQRAFSAGLGIGMPTPSSDSALRQIPVQTRTGAEEPSGQSFQHFLLDLQTDLRAALIQSYSPDTAPPVPSPPRNSSVLYPATDDATVSMDESTSPSRSSGAELRTDGDIVRPRVSGYGARGLNNVQGNGNGQIHEGGINWWRLFRFPVMDIRQAPLRNRRTAAESQESSSVPSLATTDSNSNLPSSSVTQQDDVPRPDDVVPVIIVGLQSLESESDTAQTGQRTNPEIGVESTQANQRREVPREAPQSGIHVGGRTYLIFVIGGYYPPGHSIVTGDADMDSFEALLDLADILGQAKSTVATKDEIAHAGLEVLKPASLARYLQEGKVASNTVERCLICLDNYEQDEDLRLLQCRHAFHKACVDRWLECGRNNCPACRSPGVKSASSA</sequence>
<dbReference type="InterPro" id="IPR013083">
    <property type="entry name" value="Znf_RING/FYVE/PHD"/>
</dbReference>
<accession>A0A164MR79</accession>
<feature type="region of interest" description="Disordered" evidence="9">
    <location>
        <begin position="280"/>
        <end position="383"/>
    </location>
</feature>
<dbReference type="InterPro" id="IPR001841">
    <property type="entry name" value="Znf_RING"/>
</dbReference>
<dbReference type="SUPFAM" id="SSF57850">
    <property type="entry name" value="RING/U-box"/>
    <property type="match status" value="1"/>
</dbReference>
<evidence type="ECO:0000313" key="11">
    <source>
        <dbReference type="EMBL" id="KZS86954.1"/>
    </source>
</evidence>
<evidence type="ECO:0000256" key="9">
    <source>
        <dbReference type="SAM" id="MobiDB-lite"/>
    </source>
</evidence>
<dbReference type="GO" id="GO:0061630">
    <property type="term" value="F:ubiquitin protein ligase activity"/>
    <property type="evidence" value="ECO:0007669"/>
    <property type="project" value="UniProtKB-EC"/>
</dbReference>
<name>A0A164MR79_9AGAM</name>
<keyword evidence="4" id="KW-0479">Metal-binding</keyword>
<feature type="compositionally biased region" description="Basic residues" evidence="9">
    <location>
        <begin position="73"/>
        <end position="89"/>
    </location>
</feature>
<feature type="compositionally biased region" description="Low complexity" evidence="9">
    <location>
        <begin position="1"/>
        <end position="14"/>
    </location>
</feature>
<dbReference type="Gene3D" id="3.30.40.10">
    <property type="entry name" value="Zinc/RING finger domain, C3HC4 (zinc finger)"/>
    <property type="match status" value="1"/>
</dbReference>
<dbReference type="Pfam" id="PF13639">
    <property type="entry name" value="zf-RING_2"/>
    <property type="match status" value="1"/>
</dbReference>
<feature type="region of interest" description="Disordered" evidence="9">
    <location>
        <begin position="415"/>
        <end position="455"/>
    </location>
</feature>
<feature type="compositionally biased region" description="Low complexity" evidence="9">
    <location>
        <begin position="185"/>
        <end position="223"/>
    </location>
</feature>
<feature type="compositionally biased region" description="Basic and acidic residues" evidence="9">
    <location>
        <begin position="110"/>
        <end position="122"/>
    </location>
</feature>
<feature type="compositionally biased region" description="Low complexity" evidence="9">
    <location>
        <begin position="280"/>
        <end position="302"/>
    </location>
</feature>
<feature type="region of interest" description="Disordered" evidence="9">
    <location>
        <begin position="716"/>
        <end position="752"/>
    </location>
</feature>
<evidence type="ECO:0000256" key="3">
    <source>
        <dbReference type="ARBA" id="ARBA00022679"/>
    </source>
</evidence>
<dbReference type="FunFam" id="3.30.40.10:FF:000728">
    <property type="entry name" value="Unplaced genomic scaffold supercont1.4, whole genome shotgun sequence"/>
    <property type="match status" value="1"/>
</dbReference>
<keyword evidence="5 8" id="KW-0863">Zinc-finger</keyword>
<dbReference type="PANTHER" id="PTHR22937">
    <property type="entry name" value="E3 UBIQUITIN-PROTEIN LIGASE RNF165"/>
    <property type="match status" value="1"/>
</dbReference>
<dbReference type="AlphaFoldDB" id="A0A164MR79"/>
<organism evidence="11 12">
    <name type="scientific">Sistotremastrum niveocremeum HHB9708</name>
    <dbReference type="NCBI Taxonomy" id="1314777"/>
    <lineage>
        <taxon>Eukaryota</taxon>
        <taxon>Fungi</taxon>
        <taxon>Dikarya</taxon>
        <taxon>Basidiomycota</taxon>
        <taxon>Agaricomycotina</taxon>
        <taxon>Agaricomycetes</taxon>
        <taxon>Sistotremastrales</taxon>
        <taxon>Sistotremastraceae</taxon>
        <taxon>Sertulicium</taxon>
        <taxon>Sertulicium niveocremeum</taxon>
    </lineage>
</organism>
<feature type="compositionally biased region" description="Low complexity" evidence="9">
    <location>
        <begin position="35"/>
        <end position="46"/>
    </location>
</feature>
<comment type="catalytic activity">
    <reaction evidence="1">
        <text>S-ubiquitinyl-[E2 ubiquitin-conjugating enzyme]-L-cysteine + [acceptor protein]-L-lysine = [E2 ubiquitin-conjugating enzyme]-L-cysteine + N(6)-ubiquitinyl-[acceptor protein]-L-lysine.</text>
        <dbReference type="EC" id="2.3.2.27"/>
    </reaction>
</comment>
<dbReference type="GO" id="GO:0008270">
    <property type="term" value="F:zinc ion binding"/>
    <property type="evidence" value="ECO:0007669"/>
    <property type="project" value="UniProtKB-KW"/>
</dbReference>
<dbReference type="EMBL" id="KV419462">
    <property type="protein sequence ID" value="KZS86954.1"/>
    <property type="molecule type" value="Genomic_DNA"/>
</dbReference>
<gene>
    <name evidence="11" type="ORF">SISNIDRAFT_461354</name>
</gene>
<feature type="region of interest" description="Disordered" evidence="9">
    <location>
        <begin position="661"/>
        <end position="701"/>
    </location>
</feature>
<feature type="domain" description="RING-type" evidence="10">
    <location>
        <begin position="839"/>
        <end position="881"/>
    </location>
</feature>
<feature type="compositionally biased region" description="Polar residues" evidence="9">
    <location>
        <begin position="364"/>
        <end position="375"/>
    </location>
</feature>
<keyword evidence="6" id="KW-0833">Ubl conjugation pathway</keyword>
<dbReference type="CDD" id="cd16473">
    <property type="entry name" value="RING-H2_RNF103"/>
    <property type="match status" value="1"/>
</dbReference>
<evidence type="ECO:0000256" key="2">
    <source>
        <dbReference type="ARBA" id="ARBA00012483"/>
    </source>
</evidence>
<feature type="region of interest" description="Disordered" evidence="9">
    <location>
        <begin position="564"/>
        <end position="626"/>
    </location>
</feature>
<keyword evidence="7" id="KW-0862">Zinc</keyword>